<feature type="domain" description="Glycosyl hydrolase family 30 TIM-barrel" evidence="7">
    <location>
        <begin position="107"/>
        <end position="440"/>
    </location>
</feature>
<keyword evidence="4" id="KW-0326">Glycosidase</keyword>
<comment type="similarity">
    <text evidence="1 4">Belongs to the glycosyl hydrolase 30 family.</text>
</comment>
<dbReference type="GO" id="GO:0006680">
    <property type="term" value="P:glucosylceramide catabolic process"/>
    <property type="evidence" value="ECO:0007669"/>
    <property type="project" value="TreeGrafter"/>
</dbReference>
<dbReference type="InterPro" id="IPR013780">
    <property type="entry name" value="Glyco_hydro_b"/>
</dbReference>
<organism evidence="8 9">
    <name type="scientific">Trichomonascus ciferrii</name>
    <dbReference type="NCBI Taxonomy" id="44093"/>
    <lineage>
        <taxon>Eukaryota</taxon>
        <taxon>Fungi</taxon>
        <taxon>Dikarya</taxon>
        <taxon>Ascomycota</taxon>
        <taxon>Saccharomycotina</taxon>
        <taxon>Dipodascomycetes</taxon>
        <taxon>Dipodascales</taxon>
        <taxon>Trichomonascaceae</taxon>
        <taxon>Trichomonascus</taxon>
        <taxon>Trichomonascus ciferrii complex</taxon>
    </lineage>
</organism>
<evidence type="ECO:0000259" key="7">
    <source>
        <dbReference type="Pfam" id="PF02055"/>
    </source>
</evidence>
<dbReference type="Pfam" id="PF02055">
    <property type="entry name" value="Glyco_hydro_30"/>
    <property type="match status" value="1"/>
</dbReference>
<dbReference type="AlphaFoldDB" id="A0A642V9A4"/>
<feature type="compositionally biased region" description="Gly residues" evidence="5">
    <location>
        <begin position="30"/>
        <end position="41"/>
    </location>
</feature>
<dbReference type="PRINTS" id="PR00843">
    <property type="entry name" value="GLHYDRLASE30"/>
</dbReference>
<evidence type="ECO:0000256" key="5">
    <source>
        <dbReference type="SAM" id="MobiDB-lite"/>
    </source>
</evidence>
<keyword evidence="9" id="KW-1185">Reference proteome</keyword>
<evidence type="ECO:0000313" key="8">
    <source>
        <dbReference type="EMBL" id="KAA8916712.1"/>
    </source>
</evidence>
<dbReference type="Gene3D" id="3.20.20.80">
    <property type="entry name" value="Glycosidases"/>
    <property type="match status" value="1"/>
</dbReference>
<dbReference type="PANTHER" id="PTHR11069:SF23">
    <property type="entry name" value="LYSOSOMAL ACID GLUCOSYLCERAMIDASE"/>
    <property type="match status" value="1"/>
</dbReference>
<evidence type="ECO:0000256" key="6">
    <source>
        <dbReference type="SAM" id="SignalP"/>
    </source>
</evidence>
<dbReference type="SUPFAM" id="SSF51445">
    <property type="entry name" value="(Trans)glycosidases"/>
    <property type="match status" value="1"/>
</dbReference>
<dbReference type="GO" id="GO:0004348">
    <property type="term" value="F:glucosylceramidase activity"/>
    <property type="evidence" value="ECO:0007669"/>
    <property type="project" value="InterPro"/>
</dbReference>
<dbReference type="InterPro" id="IPR033453">
    <property type="entry name" value="Glyco_hydro_30_TIM-barrel"/>
</dbReference>
<comment type="caution">
    <text evidence="8">The sequence shown here is derived from an EMBL/GenBank/DDBJ whole genome shotgun (WGS) entry which is preliminary data.</text>
</comment>
<dbReference type="EMBL" id="SWFS01000087">
    <property type="protein sequence ID" value="KAA8916712.1"/>
    <property type="molecule type" value="Genomic_DNA"/>
</dbReference>
<feature type="chain" id="PRO_5024973060" description="Glycosyl hydrolase family 30 TIM-barrel domain-containing protein" evidence="6">
    <location>
        <begin position="23"/>
        <end position="800"/>
    </location>
</feature>
<accession>A0A642V9A4</accession>
<dbReference type="VEuPathDB" id="FungiDB:TRICI_001138"/>
<dbReference type="OrthoDB" id="2160638at2759"/>
<dbReference type="Gene3D" id="2.60.40.1180">
    <property type="entry name" value="Golgi alpha-mannosidase II"/>
    <property type="match status" value="1"/>
</dbReference>
<evidence type="ECO:0000256" key="3">
    <source>
        <dbReference type="ARBA" id="ARBA00022801"/>
    </source>
</evidence>
<dbReference type="GO" id="GO:0016020">
    <property type="term" value="C:membrane"/>
    <property type="evidence" value="ECO:0007669"/>
    <property type="project" value="GOC"/>
</dbReference>
<feature type="compositionally biased region" description="Low complexity" evidence="5">
    <location>
        <begin position="676"/>
        <end position="752"/>
    </location>
</feature>
<name>A0A642V9A4_9ASCO</name>
<dbReference type="InterPro" id="IPR001139">
    <property type="entry name" value="Glyco_hydro_30"/>
</dbReference>
<feature type="signal peptide" evidence="6">
    <location>
        <begin position="1"/>
        <end position="22"/>
    </location>
</feature>
<evidence type="ECO:0000256" key="4">
    <source>
        <dbReference type="RuleBase" id="RU361188"/>
    </source>
</evidence>
<dbReference type="InterPro" id="IPR017853">
    <property type="entry name" value="GH"/>
</dbReference>
<protein>
    <recommendedName>
        <fullName evidence="7">Glycosyl hydrolase family 30 TIM-barrel domain-containing protein</fullName>
    </recommendedName>
</protein>
<keyword evidence="2 6" id="KW-0732">Signal</keyword>
<gene>
    <name evidence="8" type="ORF">TRICI_001138</name>
</gene>
<feature type="region of interest" description="Disordered" evidence="5">
    <location>
        <begin position="25"/>
        <end position="45"/>
    </location>
</feature>
<feature type="compositionally biased region" description="Low complexity" evidence="5">
    <location>
        <begin position="80"/>
        <end position="100"/>
    </location>
</feature>
<reference evidence="8" key="1">
    <citation type="journal article" date="2019" name="G3 (Bethesda)">
        <title>Genome Assemblies of Two Rare Opportunistic Yeast Pathogens: Diutina rugosa (syn. Candida rugosa) and Trichomonascus ciferrii (syn. Candida ciferrii).</title>
        <authorList>
            <person name="Mixao V."/>
            <person name="Saus E."/>
            <person name="Hansen A.P."/>
            <person name="Lass-Florl C."/>
            <person name="Gabaldon T."/>
        </authorList>
    </citation>
    <scope>NUCLEOTIDE SEQUENCE</scope>
    <source>
        <strain evidence="8">CBS 4856</strain>
    </source>
</reference>
<evidence type="ECO:0000256" key="1">
    <source>
        <dbReference type="ARBA" id="ARBA00005382"/>
    </source>
</evidence>
<feature type="region of interest" description="Disordered" evidence="5">
    <location>
        <begin position="63"/>
        <end position="100"/>
    </location>
</feature>
<keyword evidence="3 4" id="KW-0378">Hydrolase</keyword>
<evidence type="ECO:0000313" key="9">
    <source>
        <dbReference type="Proteomes" id="UP000761534"/>
    </source>
</evidence>
<feature type="compositionally biased region" description="Low complexity" evidence="5">
    <location>
        <begin position="622"/>
        <end position="654"/>
    </location>
</feature>
<feature type="compositionally biased region" description="Basic residues" evidence="5">
    <location>
        <begin position="776"/>
        <end position="787"/>
    </location>
</feature>
<evidence type="ECO:0000256" key="2">
    <source>
        <dbReference type="ARBA" id="ARBA00022729"/>
    </source>
</evidence>
<feature type="region of interest" description="Disordered" evidence="5">
    <location>
        <begin position="622"/>
        <end position="800"/>
    </location>
</feature>
<proteinExistence type="inferred from homology"/>
<dbReference type="PANTHER" id="PTHR11069">
    <property type="entry name" value="GLUCOSYLCERAMIDASE"/>
    <property type="match status" value="1"/>
</dbReference>
<sequence length="800" mass="84038">MRYSKKVISALVLLLQATISSAQSVDSVGTSGGSGPKGGLGDANNPVKEALCYVTDAKIPDDLNNPDTRLLQKSDAPQLVSESDSSSSSGSVRKVKVNSSNGKRQEILGFGHTWTDSTVENFNKLSSEDYDNLMQDLFSQQGNNMGFMRHTIGSSDLSGSDYSYADGGSLDDFNLGNDGTAMAKMLADMGKYKGDVALLGAPWSAPGWMKNNNQFIADETHDGNHNAKDNTFNNKHLNDLAEYFSKYVDAFKKYGVSVNAISPQNEPLNWPSGYPTMYMSAEDQSNLISSKLGKAMKEKNVEIWAYDHNTDNVSYPETVLNNNKDTVSGIAWHCYQSPHADYSVLSDFHKSHPDTLQFMTECASIQPTGGNIDFNVANNFILPVQNYASGATMWVLGTDENYGPHTSGGCQNCAGAITVQSGKYIKNHDYYMVGQFSRFIRRGAYNYEVTEGNEGSADTENQFYVLAEKNPDGSWAMVFMNNMPNDQEVELSFNDDTPSWKGTVPRSTVTTWVLPKGGSSKNETSEPSQSAMISSSVVSTSVPLSSSSTSSGNILDSVLPSSVFAMTTSSGSAAPASSTLTQETAVAAQNTTTCADATAPSSASSTVATSVGGVSSSVAVTSPTSAAIVSPGEDLSTSVASSPTTSTAASGEQPTPTPTSSPPGQSDTTNTSAAIPSTTSSVTSTTEPSVEPPSSVQESQVPQSDVPSTTSSASSGPSSVESTPTSSPSSGSEPSESPSSGQQSGPASSGQPTPTPTPTENGNPGMDTSEKNNKSSGKKKSCKRKRSAMTTLAFKAASTS</sequence>
<dbReference type="Proteomes" id="UP000761534">
    <property type="component" value="Unassembled WGS sequence"/>
</dbReference>